<dbReference type="RefSeq" id="WP_353423954.1">
    <property type="nucleotide sequence ID" value="NZ_CP117826.1"/>
</dbReference>
<dbReference type="SUPFAM" id="SSF63446">
    <property type="entry name" value="Type I dockerin domain"/>
    <property type="match status" value="1"/>
</dbReference>
<dbReference type="CDD" id="cd14256">
    <property type="entry name" value="Dockerin_I"/>
    <property type="match status" value="1"/>
</dbReference>
<accession>A0AAU8AB09</accession>
<dbReference type="GO" id="GO:0000272">
    <property type="term" value="P:polysaccharide catabolic process"/>
    <property type="evidence" value="ECO:0007669"/>
    <property type="project" value="InterPro"/>
</dbReference>
<organism evidence="3">
    <name type="scientific">Christensenella massiliensis</name>
    <dbReference type="NCBI Taxonomy" id="1805714"/>
    <lineage>
        <taxon>Bacteria</taxon>
        <taxon>Bacillati</taxon>
        <taxon>Bacillota</taxon>
        <taxon>Clostridia</taxon>
        <taxon>Christensenellales</taxon>
        <taxon>Christensenellaceae</taxon>
        <taxon>Christensenella</taxon>
    </lineage>
</organism>
<name>A0AAU8AB09_9FIRM</name>
<dbReference type="InterPro" id="IPR002105">
    <property type="entry name" value="Dockerin_1_rpt"/>
</dbReference>
<dbReference type="InterPro" id="IPR036439">
    <property type="entry name" value="Dockerin_dom_sf"/>
</dbReference>
<feature type="chain" id="PRO_5043952817" evidence="1">
    <location>
        <begin position="27"/>
        <end position="615"/>
    </location>
</feature>
<dbReference type="GO" id="GO:0004553">
    <property type="term" value="F:hydrolase activity, hydrolyzing O-glycosyl compounds"/>
    <property type="evidence" value="ECO:0007669"/>
    <property type="project" value="InterPro"/>
</dbReference>
<dbReference type="InterPro" id="IPR016134">
    <property type="entry name" value="Dockerin_dom"/>
</dbReference>
<protein>
    <submittedName>
        <fullName evidence="3">Dockerin type I repeat-containing protein</fullName>
    </submittedName>
</protein>
<feature type="signal peptide" evidence="1">
    <location>
        <begin position="1"/>
        <end position="26"/>
    </location>
</feature>
<reference evidence="3" key="1">
    <citation type="submission" date="2023-02" db="EMBL/GenBank/DDBJ databases">
        <title>Gut commensal Christensenella minuta modulates host metabolism via a new class of secondary bile acids.</title>
        <authorList>
            <person name="Liu C."/>
        </authorList>
    </citation>
    <scope>NUCLEOTIDE SEQUENCE</scope>
    <source>
        <strain evidence="3">CA70</strain>
    </source>
</reference>
<dbReference type="InterPro" id="IPR018247">
    <property type="entry name" value="EF_Hand_1_Ca_BS"/>
</dbReference>
<dbReference type="PROSITE" id="PS00018">
    <property type="entry name" value="EF_HAND_1"/>
    <property type="match status" value="1"/>
</dbReference>
<dbReference type="Gene3D" id="1.10.1330.10">
    <property type="entry name" value="Dockerin domain"/>
    <property type="match status" value="1"/>
</dbReference>
<dbReference type="AlphaFoldDB" id="A0AAU8AB09"/>
<dbReference type="Gene3D" id="2.60.40.2700">
    <property type="match status" value="1"/>
</dbReference>
<gene>
    <name evidence="3" type="ORF">PUP29_05125</name>
</gene>
<evidence type="ECO:0000313" key="3">
    <source>
        <dbReference type="EMBL" id="XCC63298.1"/>
    </source>
</evidence>
<keyword evidence="1" id="KW-0732">Signal</keyword>
<evidence type="ECO:0000259" key="2">
    <source>
        <dbReference type="PROSITE" id="PS51766"/>
    </source>
</evidence>
<proteinExistence type="predicted"/>
<feature type="domain" description="Dockerin" evidence="2">
    <location>
        <begin position="552"/>
        <end position="615"/>
    </location>
</feature>
<evidence type="ECO:0000256" key="1">
    <source>
        <dbReference type="SAM" id="SignalP"/>
    </source>
</evidence>
<dbReference type="PROSITE" id="PS51766">
    <property type="entry name" value="DOCKERIN"/>
    <property type="match status" value="1"/>
</dbReference>
<dbReference type="Pfam" id="PF00404">
    <property type="entry name" value="Dockerin_1"/>
    <property type="match status" value="1"/>
</dbReference>
<dbReference type="EMBL" id="CP117826">
    <property type="protein sequence ID" value="XCC63298.1"/>
    <property type="molecule type" value="Genomic_DNA"/>
</dbReference>
<sequence length="615" mass="66045">MRRKKFLAVLLAALLVLAALPTMASAAPVYDVVGVEVVDGTDGWTPVTAPEAGQKLTANIYTTNPDEPAIGSYPVNENARYKWYYKESPDTVLGTEAVYTATADNTNKTLCVEVSVNGYNGKAVWEAPGTVRYNVTGVEVVDGTDGYTPVVIPKDDQKLIANIKTDDPDNAVIGSYPANENAQYKWYYKESPDTVLGTEAVYTATTDNFGKTLCVEVSVNGYTGTAVWEAPNTVGDKDNYDITGIEVVDGTDGYTSVTIPKSGQKLLANIKTGDPDNAVIGSYPANENAQYKWYYKESPDTVLGTGAYYTVTTDNTNKTLCVEVSVNGYNGKAVWEASAKVPYNVTGVEVVDGTDGYTPVTAPQNGQKLTANIKTDDPDNAVIGSYPANENAQYKWYYKESPDAVLGTEATYTVTEDNVDKVLCVEVSVNGYTGTAVWKADSVVTKPVYRILGAAVVEKDGVTPVTVPQVGDILTANIITSDFEDPVIGAYPINKNAKYRWHYEDSDNVLGTDPVYTVTSDNVGKTLCVEVSVAGYSGSAVWTAKGAVEEVSVVIPGDVNKDGLVDLLDMIQINNVINEEAEFDADAFKAADINADGLLDLLDMIQVNNIINSNI</sequence>